<comment type="similarity">
    <text evidence="1">Belongs to the glycosyl hydrolase 57 family.</text>
</comment>
<accession>A0ABM8ENB5</accession>
<organism evidence="4 5">
    <name type="scientific">Geotalea uraniireducens</name>
    <dbReference type="NCBI Taxonomy" id="351604"/>
    <lineage>
        <taxon>Bacteria</taxon>
        <taxon>Pseudomonadati</taxon>
        <taxon>Thermodesulfobacteriota</taxon>
        <taxon>Desulfuromonadia</taxon>
        <taxon>Geobacterales</taxon>
        <taxon>Geobacteraceae</taxon>
        <taxon>Geotalea</taxon>
    </lineage>
</organism>
<keyword evidence="4" id="KW-0378">Hydrolase</keyword>
<evidence type="ECO:0000256" key="1">
    <source>
        <dbReference type="ARBA" id="ARBA00006821"/>
    </source>
</evidence>
<keyword evidence="2" id="KW-0119">Carbohydrate metabolism</keyword>
<dbReference type="Pfam" id="PF12055">
    <property type="entry name" value="DUF3536"/>
    <property type="match status" value="1"/>
</dbReference>
<keyword evidence="5" id="KW-1185">Reference proteome</keyword>
<dbReference type="InterPro" id="IPR004300">
    <property type="entry name" value="Glyco_hydro_57_N"/>
</dbReference>
<dbReference type="PANTHER" id="PTHR36306">
    <property type="entry name" value="ALPHA-AMYLASE-RELATED-RELATED"/>
    <property type="match status" value="1"/>
</dbReference>
<dbReference type="RefSeq" id="WP_281999904.1">
    <property type="nucleotide sequence ID" value="NZ_AP027151.1"/>
</dbReference>
<dbReference type="CDD" id="cd10797">
    <property type="entry name" value="GH57N_APU_like_1"/>
    <property type="match status" value="1"/>
</dbReference>
<sequence length="819" mass="92467">MERFICIHGHFYQPPRENPWLEGVEIQDSAHPYHDWNERITAECYAPNSASRIVDGAGRILDIVNSYARISFNFGPTLLCWMERSSPEVYRAILEADRLSIAWRSGHGNALAQVYNHLIMPLANRRDKETQIRWGIRDFESRFGRFPEGMWLAETAVDGETLELLAEAGIRFTILAPHQAARCRPLTGGRWHDVGGGRIDPSRPYRCRLPSGRSIVIFFYDGPISRAVAFEKLLDRGETFAHRLLSGFAEHRQWPQLLSIATDGETYGHHHRHGDMALAYALNYLEGNGLARLTNYGEFLDHSPPTHEVRIVEKSSWSCLHGIERWRGNCGCNSGSHGDWHQEWRAPLRAALDWLRDELAERYAAAAGQLFHDPWQARDDYIDVILDRSPGRLAPFLDLHAIRPLRDDERVTLLKLLEMQRHTLLMYTSCGWFFDELSGIETVQVIQYAGRAVQLAQELFANGIEHAFLARLAEARSNLPEQGDGARIYERFVRPAMIDLVKVGAHYAISSLFQEYDEETAIFSYRVRREASRLVQAGTTRLTIGRAVVGSAVTTEEELITYCVLYFGGHALNGGVRSFRGDEAYRAMGGAIVAAFEQSDFAAIIRLMDEHFGMHTYSLRDLFRDEQRRILHQVIAATLGEFEESYTRLYDNYRLLMSFVRETGMPVPNQFRTTAGLALNLKLASAFAAAPLRHGEIEELLGEIGEWAVPLDAVDLEFQVRRRLEGIMAALRKSPADEQLLEEACSSLATVARLPVEINFWKCQNDYLTIARTTGRAIAARASSGDRAAGRWLAAFRTIGDQLRFATAAVIPAAAGDDT</sequence>
<evidence type="ECO:0000256" key="2">
    <source>
        <dbReference type="ARBA" id="ARBA00023277"/>
    </source>
</evidence>
<dbReference type="PANTHER" id="PTHR36306:SF3">
    <property type="entry name" value="GLYCOSIDE HYDROLASE FAMILY 57"/>
    <property type="match status" value="1"/>
</dbReference>
<evidence type="ECO:0000313" key="4">
    <source>
        <dbReference type="EMBL" id="BDV43783.1"/>
    </source>
</evidence>
<dbReference type="InterPro" id="IPR052046">
    <property type="entry name" value="GH57_Enzymes"/>
</dbReference>
<dbReference type="GO" id="GO:0016787">
    <property type="term" value="F:hydrolase activity"/>
    <property type="evidence" value="ECO:0007669"/>
    <property type="project" value="UniProtKB-KW"/>
</dbReference>
<proteinExistence type="inferred from homology"/>
<dbReference type="InterPro" id="IPR011330">
    <property type="entry name" value="Glyco_hydro/deAcase_b/a-brl"/>
</dbReference>
<name>A0ABM8ENB5_9BACT</name>
<dbReference type="Proteomes" id="UP001317705">
    <property type="component" value="Chromosome"/>
</dbReference>
<gene>
    <name evidence="4" type="ORF">GURASL_27060</name>
</gene>
<evidence type="ECO:0000313" key="5">
    <source>
        <dbReference type="Proteomes" id="UP001317705"/>
    </source>
</evidence>
<protein>
    <submittedName>
        <fullName evidence="4">Glycoside hydrolase</fullName>
    </submittedName>
</protein>
<dbReference type="SUPFAM" id="SSF88713">
    <property type="entry name" value="Glycoside hydrolase/deacetylase"/>
    <property type="match status" value="1"/>
</dbReference>
<feature type="domain" description="Glycoside hydrolase family 57 N-terminal" evidence="3">
    <location>
        <begin position="81"/>
        <end position="307"/>
    </location>
</feature>
<dbReference type="Pfam" id="PF03065">
    <property type="entry name" value="Glyco_hydro_57"/>
    <property type="match status" value="1"/>
</dbReference>
<dbReference type="Gene3D" id="3.20.110.20">
    <property type="match status" value="1"/>
</dbReference>
<dbReference type="EMBL" id="AP027151">
    <property type="protein sequence ID" value="BDV43783.1"/>
    <property type="molecule type" value="Genomic_DNA"/>
</dbReference>
<dbReference type="InterPro" id="IPR021923">
    <property type="entry name" value="DUF3536"/>
</dbReference>
<evidence type="ECO:0000259" key="3">
    <source>
        <dbReference type="Pfam" id="PF03065"/>
    </source>
</evidence>
<reference evidence="4 5" key="1">
    <citation type="submission" date="2022-12" db="EMBL/GenBank/DDBJ databases">
        <title>Polyphasic characterization of Geotalea uranireducens NIT-SL11 newly isolated from a complex of sewage sludge and microbially reduced graphene oxide.</title>
        <authorList>
            <person name="Xie L."/>
            <person name="Yoshida N."/>
            <person name="Meng L."/>
        </authorList>
    </citation>
    <scope>NUCLEOTIDE SEQUENCE [LARGE SCALE GENOMIC DNA]</scope>
    <source>
        <strain evidence="4 5">NIT-SL11</strain>
    </source>
</reference>